<feature type="transmembrane region" description="Helical" evidence="6">
    <location>
        <begin position="448"/>
        <end position="470"/>
    </location>
</feature>
<feature type="transmembrane region" description="Helical" evidence="6">
    <location>
        <begin position="256"/>
        <end position="280"/>
    </location>
</feature>
<gene>
    <name evidence="7" type="ORF">LPTSP4_03260</name>
</gene>
<evidence type="ECO:0000256" key="1">
    <source>
        <dbReference type="ARBA" id="ARBA00004651"/>
    </source>
</evidence>
<dbReference type="PANTHER" id="PTHR30250:SF11">
    <property type="entry name" value="O-ANTIGEN TRANSPORTER-RELATED"/>
    <property type="match status" value="1"/>
</dbReference>
<feature type="transmembrane region" description="Helical" evidence="6">
    <location>
        <begin position="301"/>
        <end position="324"/>
    </location>
</feature>
<dbReference type="EMBL" id="BFBB01000002">
    <property type="protein sequence ID" value="GBF48826.1"/>
    <property type="molecule type" value="Genomic_DNA"/>
</dbReference>
<dbReference type="InterPro" id="IPR050833">
    <property type="entry name" value="Poly_Biosynth_Transport"/>
</dbReference>
<name>A0A2P2DW28_9LEPT</name>
<evidence type="ECO:0000256" key="5">
    <source>
        <dbReference type="ARBA" id="ARBA00023136"/>
    </source>
</evidence>
<proteinExistence type="predicted"/>
<dbReference type="GO" id="GO:0005886">
    <property type="term" value="C:plasma membrane"/>
    <property type="evidence" value="ECO:0007669"/>
    <property type="project" value="UniProtKB-SubCell"/>
</dbReference>
<feature type="transmembrane region" description="Helical" evidence="6">
    <location>
        <begin position="183"/>
        <end position="203"/>
    </location>
</feature>
<evidence type="ECO:0000313" key="7">
    <source>
        <dbReference type="EMBL" id="GBF48826.1"/>
    </source>
</evidence>
<dbReference type="RefSeq" id="WP_108973045.1">
    <property type="nucleotide sequence ID" value="NZ_BFBB01000002.1"/>
</dbReference>
<feature type="transmembrane region" description="Helical" evidence="6">
    <location>
        <begin position="160"/>
        <end position="177"/>
    </location>
</feature>
<feature type="transmembrane region" description="Helical" evidence="6">
    <location>
        <begin position="363"/>
        <end position="383"/>
    </location>
</feature>
<evidence type="ECO:0000313" key="8">
    <source>
        <dbReference type="Proteomes" id="UP000245133"/>
    </source>
</evidence>
<feature type="transmembrane region" description="Helical" evidence="6">
    <location>
        <begin position="128"/>
        <end position="148"/>
    </location>
</feature>
<dbReference type="Proteomes" id="UP000245133">
    <property type="component" value="Unassembled WGS sequence"/>
</dbReference>
<feature type="transmembrane region" description="Helical" evidence="6">
    <location>
        <begin position="62"/>
        <end position="81"/>
    </location>
</feature>
<keyword evidence="3 6" id="KW-0812">Transmembrane</keyword>
<feature type="transmembrane region" description="Helical" evidence="6">
    <location>
        <begin position="389"/>
        <end position="411"/>
    </location>
</feature>
<dbReference type="InterPro" id="IPR002797">
    <property type="entry name" value="Polysacc_synth"/>
</dbReference>
<feature type="transmembrane region" description="Helical" evidence="6">
    <location>
        <begin position="93"/>
        <end position="116"/>
    </location>
</feature>
<keyword evidence="4 6" id="KW-1133">Transmembrane helix</keyword>
<organism evidence="7 8">
    <name type="scientific">Leptospira ryugenii</name>
    <dbReference type="NCBI Taxonomy" id="1917863"/>
    <lineage>
        <taxon>Bacteria</taxon>
        <taxon>Pseudomonadati</taxon>
        <taxon>Spirochaetota</taxon>
        <taxon>Spirochaetia</taxon>
        <taxon>Leptospirales</taxon>
        <taxon>Leptospiraceae</taxon>
        <taxon>Leptospira</taxon>
    </lineage>
</organism>
<dbReference type="AlphaFoldDB" id="A0A2P2DW28"/>
<feature type="transmembrane region" description="Helical" evidence="6">
    <location>
        <begin position="21"/>
        <end position="42"/>
    </location>
</feature>
<protein>
    <submittedName>
        <fullName evidence="7">Uncharacterized protein</fullName>
    </submittedName>
</protein>
<comment type="caution">
    <text evidence="7">The sequence shown here is derived from an EMBL/GenBank/DDBJ whole genome shotgun (WGS) entry which is preliminary data.</text>
</comment>
<feature type="transmembrane region" description="Helical" evidence="6">
    <location>
        <begin position="418"/>
        <end position="442"/>
    </location>
</feature>
<sequence length="483" mass="56360">MQALKVIFNLNEKLWDLIKHSSTYFLGNALIASLTFFGTAFLTRILSPQGYAIVNLVESYKSFFIVLVTLNGYTSLGRYLYESYDDKKEFIGTLLIFCLLMLFLFQLFVCISTDYFSELLSLPKEVSLLLGFFVFIYLITSFYEQTFIPLKESNRIITRKVIISFGSFFLGIAFALMSKNNEYLAYLYGVLVVGIFCSLAFLFELRNHIKLKFELKHLKYMISYSIPLLPYSLSGVILAQFDKVMINDIIGKMETAFYSLAGNIAMAIPLLNSSFAMAWTPNFYNYMEKNDTNSLIYEFRLLLRVLFIASFVLVLFAKEVVTLLSTKTYGESIEVLPILILGYFIYISFTYYSWIFSFYKRNLFLSSVVLLGGVLNIVLNYFFITFYGYTAAAFTTMFAYGFMLLLTYGVIRFYFKVFYFPLNQILFSLLLLSLLVLVVRYLNMIHYFTLWQMFFFKLIILASVLGYAFYKYFYPELRKKHFV</sequence>
<reference evidence="7 8" key="1">
    <citation type="submission" date="2018-02" db="EMBL/GenBank/DDBJ databases">
        <title>Novel Leptospira species isolated from soil and water in Japan.</title>
        <authorList>
            <person name="Nakao R."/>
            <person name="Masuzawa T."/>
        </authorList>
    </citation>
    <scope>NUCLEOTIDE SEQUENCE [LARGE SCALE GENOMIC DNA]</scope>
    <source>
        <strain evidence="7 8">YH101</strain>
    </source>
</reference>
<dbReference type="Pfam" id="PF01943">
    <property type="entry name" value="Polysacc_synt"/>
    <property type="match status" value="1"/>
</dbReference>
<keyword evidence="5 6" id="KW-0472">Membrane</keyword>
<evidence type="ECO:0000256" key="4">
    <source>
        <dbReference type="ARBA" id="ARBA00022989"/>
    </source>
</evidence>
<feature type="transmembrane region" description="Helical" evidence="6">
    <location>
        <begin position="336"/>
        <end position="356"/>
    </location>
</feature>
<dbReference type="PANTHER" id="PTHR30250">
    <property type="entry name" value="PST FAMILY PREDICTED COLANIC ACID TRANSPORTER"/>
    <property type="match status" value="1"/>
</dbReference>
<feature type="transmembrane region" description="Helical" evidence="6">
    <location>
        <begin position="224"/>
        <end position="241"/>
    </location>
</feature>
<evidence type="ECO:0000256" key="6">
    <source>
        <dbReference type="SAM" id="Phobius"/>
    </source>
</evidence>
<evidence type="ECO:0000256" key="2">
    <source>
        <dbReference type="ARBA" id="ARBA00022475"/>
    </source>
</evidence>
<evidence type="ECO:0000256" key="3">
    <source>
        <dbReference type="ARBA" id="ARBA00022692"/>
    </source>
</evidence>
<keyword evidence="2" id="KW-1003">Cell membrane</keyword>
<accession>A0A2P2DW28</accession>
<keyword evidence="8" id="KW-1185">Reference proteome</keyword>
<comment type="subcellular location">
    <subcellularLocation>
        <location evidence="1">Cell membrane</location>
        <topology evidence="1">Multi-pass membrane protein</topology>
    </subcellularLocation>
</comment>